<organism evidence="9 10">
    <name type="scientific">Panicum virgatum</name>
    <name type="common">Blackwell switchgrass</name>
    <dbReference type="NCBI Taxonomy" id="38727"/>
    <lineage>
        <taxon>Eukaryota</taxon>
        <taxon>Viridiplantae</taxon>
        <taxon>Streptophyta</taxon>
        <taxon>Embryophyta</taxon>
        <taxon>Tracheophyta</taxon>
        <taxon>Spermatophyta</taxon>
        <taxon>Magnoliopsida</taxon>
        <taxon>Liliopsida</taxon>
        <taxon>Poales</taxon>
        <taxon>Poaceae</taxon>
        <taxon>PACMAD clade</taxon>
        <taxon>Panicoideae</taxon>
        <taxon>Panicodae</taxon>
        <taxon>Paniceae</taxon>
        <taxon>Panicinae</taxon>
        <taxon>Panicum</taxon>
        <taxon>Panicum sect. Hiantes</taxon>
    </lineage>
</organism>
<keyword evidence="10" id="KW-1185">Reference proteome</keyword>
<evidence type="ECO:0000259" key="8">
    <source>
        <dbReference type="Pfam" id="PF08646"/>
    </source>
</evidence>
<evidence type="ECO:0000256" key="3">
    <source>
        <dbReference type="ARBA" id="ARBA00022771"/>
    </source>
</evidence>
<feature type="domain" description="Replication factor A C-terminal" evidence="8">
    <location>
        <begin position="327"/>
        <end position="438"/>
    </location>
</feature>
<gene>
    <name evidence="9" type="ORF">PVAP13_9KG235600</name>
</gene>
<keyword evidence="3" id="KW-0863">Zinc-finger</keyword>
<dbReference type="EMBL" id="CM029053">
    <property type="protein sequence ID" value="KAG2550263.1"/>
    <property type="molecule type" value="Genomic_DNA"/>
</dbReference>
<dbReference type="CDD" id="cd04476">
    <property type="entry name" value="RPA1_DBD_C"/>
    <property type="match status" value="1"/>
</dbReference>
<protein>
    <submittedName>
        <fullName evidence="9">Uncharacterized protein</fullName>
    </submittedName>
</protein>
<dbReference type="AlphaFoldDB" id="A0A8T0NLZ7"/>
<comment type="caution">
    <text evidence="9">The sequence shown here is derived from an EMBL/GenBank/DDBJ whole genome shotgun (WGS) entry which is preliminary data.</text>
</comment>
<reference evidence="9 10" key="1">
    <citation type="submission" date="2020-05" db="EMBL/GenBank/DDBJ databases">
        <title>WGS assembly of Panicum virgatum.</title>
        <authorList>
            <person name="Lovell J.T."/>
            <person name="Jenkins J."/>
            <person name="Shu S."/>
            <person name="Juenger T.E."/>
            <person name="Schmutz J."/>
        </authorList>
    </citation>
    <scope>NUCLEOTIDE SEQUENCE [LARGE SCALE GENOMIC DNA]</scope>
    <source>
        <strain evidence="10">cv. AP13</strain>
    </source>
</reference>
<evidence type="ECO:0000256" key="6">
    <source>
        <dbReference type="SAM" id="MobiDB-lite"/>
    </source>
</evidence>
<sequence>MIPIQGELTTISDLRLSTTNAVLHVRVSRMWEFREGGNEKGNIKHLDLVLIDLKGDAIYAEIPPDVIPILKPQLREKLIIFVGKFIVEKAKPGYKVVHNPYMLRLNRRTTIATSNANDLDFPKYTFSLTPIEILPQFVKNKERFLDVLGKITAVSNPAVVRNTAGDLMMRRIIKLQNLRYIFSLYQYLISNISIPRMIIHTSIKQILCSGNTMDLSLSGMRALELDGDAVLKIGQKNHIIAIFVGTLMKQYKDGTQFLSGTSACRWYINENDIPAIKAFQRSLPVDATPVEKIDLPNEDQTHVAFEERNLLQLNDIDPFTQKDERYQCTVTIIGIPEKQHWCYRACRVCSSKMISAPDGFQCTKDGGCPSKQFEWKYKIPFIVADGTYTLEFMMFERRATELIGKSAETLRKYNDPDIIPNEISQWIGHKFTFVVRILYKKSMRTEHPSFEVLLIKDRHGKQAVLPLLNTQSSAQETGTSSALLPTKDLPELMTISSKTPTDQELAMLTQYFGEFDDMDIDKSPRDWDDTPSAAKRRPYDDIEDDDNKQVFKKGKKSHMQSSTK</sequence>
<dbReference type="PANTHER" id="PTHR47165">
    <property type="entry name" value="OS03G0429900 PROTEIN"/>
    <property type="match status" value="1"/>
</dbReference>
<dbReference type="InterPro" id="IPR003871">
    <property type="entry name" value="RFA1B/D_OB_1st"/>
</dbReference>
<evidence type="ECO:0000313" key="10">
    <source>
        <dbReference type="Proteomes" id="UP000823388"/>
    </source>
</evidence>
<name>A0A8T0NLZ7_PANVG</name>
<dbReference type="GO" id="GO:0008270">
    <property type="term" value="F:zinc ion binding"/>
    <property type="evidence" value="ECO:0007669"/>
    <property type="project" value="UniProtKB-KW"/>
</dbReference>
<dbReference type="GO" id="GO:0003677">
    <property type="term" value="F:DNA binding"/>
    <property type="evidence" value="ECO:0007669"/>
    <property type="project" value="UniProtKB-KW"/>
</dbReference>
<dbReference type="Proteomes" id="UP000823388">
    <property type="component" value="Chromosome 9K"/>
</dbReference>
<evidence type="ECO:0000256" key="4">
    <source>
        <dbReference type="ARBA" id="ARBA00022833"/>
    </source>
</evidence>
<evidence type="ECO:0000256" key="2">
    <source>
        <dbReference type="ARBA" id="ARBA00022723"/>
    </source>
</evidence>
<dbReference type="SUPFAM" id="SSF50249">
    <property type="entry name" value="Nucleic acid-binding proteins"/>
    <property type="match status" value="2"/>
</dbReference>
<keyword evidence="4" id="KW-0862">Zinc</keyword>
<dbReference type="InterPro" id="IPR013955">
    <property type="entry name" value="Rep_factor-A_C"/>
</dbReference>
<dbReference type="Pfam" id="PF02721">
    <property type="entry name" value="DUF223"/>
    <property type="match status" value="1"/>
</dbReference>
<dbReference type="Gene3D" id="2.40.50.140">
    <property type="entry name" value="Nucleic acid-binding proteins"/>
    <property type="match status" value="3"/>
</dbReference>
<dbReference type="CDD" id="cd04480">
    <property type="entry name" value="RPA1_DBD_A_like"/>
    <property type="match status" value="1"/>
</dbReference>
<feature type="domain" description="Replication protein A 70 kDa DNA-binding subunit B/D first OB fold" evidence="7">
    <location>
        <begin position="9"/>
        <end position="112"/>
    </location>
</feature>
<proteinExistence type="inferred from homology"/>
<dbReference type="CDD" id="cd04481">
    <property type="entry name" value="RPA1_DBD_B_like"/>
    <property type="match status" value="1"/>
</dbReference>
<accession>A0A8T0NLZ7</accession>
<evidence type="ECO:0000256" key="5">
    <source>
        <dbReference type="ARBA" id="ARBA00023125"/>
    </source>
</evidence>
<evidence type="ECO:0000259" key="7">
    <source>
        <dbReference type="Pfam" id="PF02721"/>
    </source>
</evidence>
<keyword evidence="5" id="KW-0238">DNA-binding</keyword>
<dbReference type="InterPro" id="IPR012340">
    <property type="entry name" value="NA-bd_OB-fold"/>
</dbReference>
<dbReference type="PANTHER" id="PTHR47165:SF4">
    <property type="entry name" value="OS03G0429900 PROTEIN"/>
    <property type="match status" value="1"/>
</dbReference>
<dbReference type="InterPro" id="IPR047192">
    <property type="entry name" value="Euk_RPA1_DBD_C"/>
</dbReference>
<keyword evidence="2" id="KW-0479">Metal-binding</keyword>
<dbReference type="Pfam" id="PF08646">
    <property type="entry name" value="Rep_fac-A_C"/>
    <property type="match status" value="1"/>
</dbReference>
<evidence type="ECO:0000313" key="9">
    <source>
        <dbReference type="EMBL" id="KAG2550263.1"/>
    </source>
</evidence>
<feature type="region of interest" description="Disordered" evidence="6">
    <location>
        <begin position="519"/>
        <end position="564"/>
    </location>
</feature>
<comment type="similarity">
    <text evidence="1">Belongs to the replication factor A protein 1 family.</text>
</comment>
<evidence type="ECO:0000256" key="1">
    <source>
        <dbReference type="ARBA" id="ARBA00005690"/>
    </source>
</evidence>